<accession>A0A5C5UZA7</accession>
<sequence length="356" mass="39331" precursor="true">MSTRVFACLSLLLASLPVVAAEPENRSPQQLPQPAAEQTDRAIRRAIRQLDSDTFAERREAADALRDAGAAAIAPLEEACRDGAGERVAQSIEILKSFAASEDRMVSAAAQQALQNIANGDNATAAKLAATATQSLRSAPGRLQLPDVRHRIGEQPGFGARRNFSMSTVRNNGREEMKVTDGDLEVVINKDPNGPIQVEWQAGGGEKQTAKADDLQQLREEHPEAAKLVEKYEARGLGALGGGMIGDNRFFAPMRMGGLPIPQPMMEMDEHFARMRAEHQRMVEQMRAQHEERMQEMRRLAPPVAPGIRPPQIERLRASTEQLRQRVENGQVDEATQAEIERLQRVLDELQLQFGR</sequence>
<evidence type="ECO:0000256" key="1">
    <source>
        <dbReference type="SAM" id="Coils"/>
    </source>
</evidence>
<dbReference type="RefSeq" id="WP_146434022.1">
    <property type="nucleotide sequence ID" value="NZ_SJPF01000004.1"/>
</dbReference>
<feature type="coiled-coil region" evidence="1">
    <location>
        <begin position="276"/>
        <end position="353"/>
    </location>
</feature>
<keyword evidence="2" id="KW-0732">Signal</keyword>
<reference evidence="3 4" key="1">
    <citation type="submission" date="2019-02" db="EMBL/GenBank/DDBJ databases">
        <title>Deep-cultivation of Planctomycetes and their phenomic and genomic characterization uncovers novel biology.</title>
        <authorList>
            <person name="Wiegand S."/>
            <person name="Jogler M."/>
            <person name="Boedeker C."/>
            <person name="Pinto D."/>
            <person name="Vollmers J."/>
            <person name="Rivas-Marin E."/>
            <person name="Kohn T."/>
            <person name="Peeters S.H."/>
            <person name="Heuer A."/>
            <person name="Rast P."/>
            <person name="Oberbeckmann S."/>
            <person name="Bunk B."/>
            <person name="Jeske O."/>
            <person name="Meyerdierks A."/>
            <person name="Storesund J.E."/>
            <person name="Kallscheuer N."/>
            <person name="Luecker S."/>
            <person name="Lage O.M."/>
            <person name="Pohl T."/>
            <person name="Merkel B.J."/>
            <person name="Hornburger P."/>
            <person name="Mueller R.-W."/>
            <person name="Bruemmer F."/>
            <person name="Labrenz M."/>
            <person name="Spormann A.M."/>
            <person name="Op Den Camp H."/>
            <person name="Overmann J."/>
            <person name="Amann R."/>
            <person name="Jetten M.S.M."/>
            <person name="Mascher T."/>
            <person name="Medema M.H."/>
            <person name="Devos D.P."/>
            <person name="Kaster A.-K."/>
            <person name="Ovreas L."/>
            <person name="Rohde M."/>
            <person name="Galperin M.Y."/>
            <person name="Jogler C."/>
        </authorList>
    </citation>
    <scope>NUCLEOTIDE SEQUENCE [LARGE SCALE GENOMIC DNA]</scope>
    <source>
        <strain evidence="3 4">Enr8</strain>
    </source>
</reference>
<protein>
    <recommendedName>
        <fullName evidence="5">HEAT repeat protein</fullName>
    </recommendedName>
</protein>
<keyword evidence="1" id="KW-0175">Coiled coil</keyword>
<comment type="caution">
    <text evidence="3">The sequence shown here is derived from an EMBL/GenBank/DDBJ whole genome shotgun (WGS) entry which is preliminary data.</text>
</comment>
<evidence type="ECO:0000256" key="2">
    <source>
        <dbReference type="SAM" id="SignalP"/>
    </source>
</evidence>
<evidence type="ECO:0000313" key="4">
    <source>
        <dbReference type="Proteomes" id="UP000318878"/>
    </source>
</evidence>
<evidence type="ECO:0000313" key="3">
    <source>
        <dbReference type="EMBL" id="TWT31696.1"/>
    </source>
</evidence>
<feature type="signal peptide" evidence="2">
    <location>
        <begin position="1"/>
        <end position="20"/>
    </location>
</feature>
<proteinExistence type="predicted"/>
<keyword evidence="4" id="KW-1185">Reference proteome</keyword>
<dbReference type="Proteomes" id="UP000318878">
    <property type="component" value="Unassembled WGS sequence"/>
</dbReference>
<dbReference type="OrthoDB" id="271351at2"/>
<dbReference type="EMBL" id="SJPF01000004">
    <property type="protein sequence ID" value="TWT31696.1"/>
    <property type="molecule type" value="Genomic_DNA"/>
</dbReference>
<dbReference type="AlphaFoldDB" id="A0A5C5UZA7"/>
<gene>
    <name evidence="3" type="ORF">Enr8_36200</name>
</gene>
<name>A0A5C5UZA7_9BACT</name>
<organism evidence="3 4">
    <name type="scientific">Blastopirellula retiformator</name>
    <dbReference type="NCBI Taxonomy" id="2527970"/>
    <lineage>
        <taxon>Bacteria</taxon>
        <taxon>Pseudomonadati</taxon>
        <taxon>Planctomycetota</taxon>
        <taxon>Planctomycetia</taxon>
        <taxon>Pirellulales</taxon>
        <taxon>Pirellulaceae</taxon>
        <taxon>Blastopirellula</taxon>
    </lineage>
</organism>
<feature type="chain" id="PRO_5023071344" description="HEAT repeat protein" evidence="2">
    <location>
        <begin position="21"/>
        <end position="356"/>
    </location>
</feature>
<evidence type="ECO:0008006" key="5">
    <source>
        <dbReference type="Google" id="ProtNLM"/>
    </source>
</evidence>